<evidence type="ECO:0008006" key="3">
    <source>
        <dbReference type="Google" id="ProtNLM"/>
    </source>
</evidence>
<dbReference type="AlphaFoldDB" id="A0A849AJB5"/>
<dbReference type="InterPro" id="IPR009241">
    <property type="entry name" value="HigB-like"/>
</dbReference>
<dbReference type="RefSeq" id="WP_171200608.1">
    <property type="nucleotide sequence ID" value="NZ_JABEND010000009.1"/>
</dbReference>
<proteinExistence type="predicted"/>
<keyword evidence="2" id="KW-1185">Reference proteome</keyword>
<sequence length="106" mass="11936">MNHPSAQRESDRLRRSVTEPALARLAFVMERVRNGATHPGDVKHLRGEICEVRSATDGVYLRVLYAKVKGQAVLLALSYQKKKSRTTPTGWIETAQGRLNTWSQDC</sequence>
<comment type="caution">
    <text evidence="1">The sequence shown here is derived from an EMBL/GenBank/DDBJ whole genome shotgun (WGS) entry which is preliminary data.</text>
</comment>
<evidence type="ECO:0000313" key="1">
    <source>
        <dbReference type="EMBL" id="NNG36902.1"/>
    </source>
</evidence>
<gene>
    <name evidence="1" type="ORF">HKD39_14515</name>
</gene>
<accession>A0A849AJB5</accession>
<dbReference type="Proteomes" id="UP000562984">
    <property type="component" value="Unassembled WGS sequence"/>
</dbReference>
<organism evidence="1 2">
    <name type="scientific">Nakamurella aerolata</name>
    <dbReference type="NCBI Taxonomy" id="1656892"/>
    <lineage>
        <taxon>Bacteria</taxon>
        <taxon>Bacillati</taxon>
        <taxon>Actinomycetota</taxon>
        <taxon>Actinomycetes</taxon>
        <taxon>Nakamurellales</taxon>
        <taxon>Nakamurellaceae</taxon>
        <taxon>Nakamurella</taxon>
    </lineage>
</organism>
<dbReference type="Pfam" id="PF05973">
    <property type="entry name" value="Gp49"/>
    <property type="match status" value="1"/>
</dbReference>
<evidence type="ECO:0000313" key="2">
    <source>
        <dbReference type="Proteomes" id="UP000562984"/>
    </source>
</evidence>
<name>A0A849AJB5_9ACTN</name>
<dbReference type="EMBL" id="JABEND010000009">
    <property type="protein sequence ID" value="NNG36902.1"/>
    <property type="molecule type" value="Genomic_DNA"/>
</dbReference>
<protein>
    <recommendedName>
        <fullName evidence="3">Phage derived Gp49-like protein DUF891</fullName>
    </recommendedName>
</protein>
<reference evidence="1 2" key="1">
    <citation type="submission" date="2020-05" db="EMBL/GenBank/DDBJ databases">
        <title>Nakamurella sp. DB0629 isolated from air conditioner.</title>
        <authorList>
            <person name="Kim D.H."/>
            <person name="Kim D.-U."/>
        </authorList>
    </citation>
    <scope>NUCLEOTIDE SEQUENCE [LARGE SCALE GENOMIC DNA]</scope>
    <source>
        <strain evidence="1 2">DB0629</strain>
    </source>
</reference>